<gene>
    <name evidence="2" type="ORF">MFU01_59510</name>
    <name evidence="3" type="ORF">SAMN05443572_10231</name>
</gene>
<name>A0A511T9Q4_MYXFU</name>
<evidence type="ECO:0000313" key="3">
    <source>
        <dbReference type="EMBL" id="SET36778.1"/>
    </source>
</evidence>
<keyword evidence="1" id="KW-0732">Signal</keyword>
<reference evidence="3 4" key="1">
    <citation type="submission" date="2016-10" db="EMBL/GenBank/DDBJ databases">
        <authorList>
            <person name="Varghese N."/>
            <person name="Submissions S."/>
        </authorList>
    </citation>
    <scope>NUCLEOTIDE SEQUENCE [LARGE SCALE GENOMIC DNA]</scope>
    <source>
        <strain evidence="3 4">DSM 16525</strain>
    </source>
</reference>
<evidence type="ECO:0008006" key="6">
    <source>
        <dbReference type="Google" id="ProtNLM"/>
    </source>
</evidence>
<dbReference type="AlphaFoldDB" id="A0A511T9Q4"/>
<accession>A0A511T9Q4</accession>
<comment type="caution">
    <text evidence="2">The sequence shown here is derived from an EMBL/GenBank/DDBJ whole genome shotgun (WGS) entry which is preliminary data.</text>
</comment>
<evidence type="ECO:0000313" key="2">
    <source>
        <dbReference type="EMBL" id="GEN10914.1"/>
    </source>
</evidence>
<dbReference type="EMBL" id="FOIB01000002">
    <property type="protein sequence ID" value="SET36778.1"/>
    <property type="molecule type" value="Genomic_DNA"/>
</dbReference>
<dbReference type="RefSeq" id="WP_074950217.1">
    <property type="nucleotide sequence ID" value="NZ_BJXR01000043.1"/>
</dbReference>
<reference evidence="2 5" key="2">
    <citation type="submission" date="2019-07" db="EMBL/GenBank/DDBJ databases">
        <title>Whole genome shotgun sequence of Myxococcus fulvus NBRC 100333.</title>
        <authorList>
            <person name="Hosoyama A."/>
            <person name="Uohara A."/>
            <person name="Ohji S."/>
            <person name="Ichikawa N."/>
        </authorList>
    </citation>
    <scope>NUCLEOTIDE SEQUENCE [LARGE SCALE GENOMIC DNA]</scope>
    <source>
        <strain evidence="2 5">NBRC 100333</strain>
    </source>
</reference>
<feature type="chain" id="PRO_5022659923" description="TPR repeat-containing protein" evidence="1">
    <location>
        <begin position="23"/>
        <end position="741"/>
    </location>
</feature>
<keyword evidence="4" id="KW-1185">Reference proteome</keyword>
<evidence type="ECO:0000313" key="4">
    <source>
        <dbReference type="Proteomes" id="UP000183760"/>
    </source>
</evidence>
<feature type="signal peptide" evidence="1">
    <location>
        <begin position="1"/>
        <end position="22"/>
    </location>
</feature>
<dbReference type="OrthoDB" id="5479238at2"/>
<evidence type="ECO:0000256" key="1">
    <source>
        <dbReference type="SAM" id="SignalP"/>
    </source>
</evidence>
<dbReference type="EMBL" id="BJXR01000043">
    <property type="protein sequence ID" value="GEN10914.1"/>
    <property type="molecule type" value="Genomic_DNA"/>
</dbReference>
<proteinExistence type="predicted"/>
<protein>
    <recommendedName>
        <fullName evidence="6">TPR repeat-containing protein</fullName>
    </recommendedName>
</protein>
<dbReference type="Proteomes" id="UP000183760">
    <property type="component" value="Unassembled WGS sequence"/>
</dbReference>
<dbReference type="Proteomes" id="UP000321514">
    <property type="component" value="Unassembled WGS sequence"/>
</dbReference>
<sequence length="741" mass="82481">MKPLLSLCLSLLLLWPSAPAEACGPGADAVSGHSHPDPPLERFAAGNLELLTETLHPMYLAYAWRWMMEVPTTPQEQRAVVDTWKRMRGELEIGDVSKEREAWHEAQQQTLHSLGLDSARLASPGSDIPEEERRIHGDAFERASQTLGALSRLWRKHPALVLEWVDAQNAVFAGSCGPLPGLSAKDLDDAGNPVRPPASVQARRQAERDYQVAALQLYCGRFDEALAAFRAIEGHRDTPYRARAAYLVARTQVRQALVERSPWLSVQPEEQDRFIARLGEADATITRVLAKPRLREVHAQTRRLRSLVRSRTQREAWACTLPTLVLEPGTGSALAAELGDFNLSFAPRRACPSSPASTREMLEWIDVMQVPDEPWTAAQKREAYDLALTRWKQTRHVPWLVAAMLKARGESPEVGALLVAAARVPISAPQGLTLALHTVRLLREQQLLDAARERLAAVPHERVHEHPTPYRLVHRERLLLATSWESFLGIALERASKEAPWTRPSPGDPGLEPPAAFSYAALAILNTPLTARRLGELGGNEQVPPAHRRQLRWTAFVRAAIVGDDETLQAMATTLAESEPSARSELRALLERTSVEERMFEARLLVMGLPVLSVHLESDPSRLWPSALTTLTYGKSNWWCGTAPTPVTPFSFVGEEERVTAAAEWGQLVEAGTSVAYFSKVALAWAQEHPKDPRSPIALYRAVRASRRGCTQNTPEAMAAFRYLHRHYGKSTWAQQVPYVY</sequence>
<organism evidence="2 5">
    <name type="scientific">Myxococcus fulvus</name>
    <dbReference type="NCBI Taxonomy" id="33"/>
    <lineage>
        <taxon>Bacteria</taxon>
        <taxon>Pseudomonadati</taxon>
        <taxon>Myxococcota</taxon>
        <taxon>Myxococcia</taxon>
        <taxon>Myxococcales</taxon>
        <taxon>Cystobacterineae</taxon>
        <taxon>Myxococcaceae</taxon>
        <taxon>Myxococcus</taxon>
    </lineage>
</organism>
<evidence type="ECO:0000313" key="5">
    <source>
        <dbReference type="Proteomes" id="UP000321514"/>
    </source>
</evidence>